<dbReference type="InterPro" id="IPR038765">
    <property type="entry name" value="Papain-like_cys_pep_sf"/>
</dbReference>
<feature type="chain" id="PRO_5002888895" evidence="1">
    <location>
        <begin position="19"/>
        <end position="295"/>
    </location>
</feature>
<dbReference type="PROSITE" id="PS51257">
    <property type="entry name" value="PROKAR_LIPOPROTEIN"/>
    <property type="match status" value="1"/>
</dbReference>
<dbReference type="eggNOG" id="COG0791">
    <property type="taxonomic scope" value="Bacteria"/>
</dbReference>
<protein>
    <submittedName>
        <fullName evidence="2">Uncharacterized protein</fullName>
    </submittedName>
</protein>
<reference evidence="2 3" key="1">
    <citation type="submission" date="2009-01" db="EMBL/GenBank/DDBJ databases">
        <title>Complete sequence of Geobacter sp. FRC-32.</title>
        <authorList>
            <consortium name="US DOE Joint Genome Institute"/>
            <person name="Lucas S."/>
            <person name="Copeland A."/>
            <person name="Lapidus A."/>
            <person name="Glavina del Rio T."/>
            <person name="Dalin E."/>
            <person name="Tice H."/>
            <person name="Bruce D."/>
            <person name="Goodwin L."/>
            <person name="Pitluck S."/>
            <person name="Saunders E."/>
            <person name="Brettin T."/>
            <person name="Detter J.C."/>
            <person name="Han C."/>
            <person name="Larimer F."/>
            <person name="Land M."/>
            <person name="Hauser L."/>
            <person name="Kyrpides N."/>
            <person name="Ovchinnikova G."/>
            <person name="Kostka J."/>
            <person name="Richardson P."/>
        </authorList>
    </citation>
    <scope>NUCLEOTIDE SEQUENCE [LARGE SCALE GENOMIC DNA]</scope>
    <source>
        <strain evidence="3">DSM 22248 / JCM 15807 / FRC-32</strain>
    </source>
</reference>
<dbReference type="HOGENOM" id="CLU_905402_0_0_7"/>
<evidence type="ECO:0000313" key="3">
    <source>
        <dbReference type="Proteomes" id="UP000007721"/>
    </source>
</evidence>
<dbReference type="AlphaFoldDB" id="B9M2D9"/>
<dbReference type="SUPFAM" id="SSF54001">
    <property type="entry name" value="Cysteine proteinases"/>
    <property type="match status" value="1"/>
</dbReference>
<keyword evidence="3" id="KW-1185">Reference proteome</keyword>
<dbReference type="Proteomes" id="UP000007721">
    <property type="component" value="Chromosome"/>
</dbReference>
<feature type="signal peptide" evidence="1">
    <location>
        <begin position="1"/>
        <end position="18"/>
    </location>
</feature>
<organism evidence="2 3">
    <name type="scientific">Geotalea daltonii (strain DSM 22248 / JCM 15807 / FRC-32)</name>
    <name type="common">Geobacter daltonii</name>
    <dbReference type="NCBI Taxonomy" id="316067"/>
    <lineage>
        <taxon>Bacteria</taxon>
        <taxon>Pseudomonadati</taxon>
        <taxon>Thermodesulfobacteriota</taxon>
        <taxon>Desulfuromonadia</taxon>
        <taxon>Geobacterales</taxon>
        <taxon>Geobacteraceae</taxon>
        <taxon>Geotalea</taxon>
    </lineage>
</organism>
<evidence type="ECO:0000313" key="2">
    <source>
        <dbReference type="EMBL" id="ACM19318.1"/>
    </source>
</evidence>
<dbReference type="STRING" id="316067.Geob_0956"/>
<sequence>MKYLFAACFILIACSCFAAESAPRYAVAQLPTPVLNTPNFAAVFGGRDGRSLQTDDCGLIRAMEFIALPGTAFTIEEELTRGKLRIFKVTTADYPYRSKTGYYIDRRFVRLTDKKPIERSRRLPSRQAIIDDMLAARGSRYVWGGNIRLGIDQMHSFFSPAGTISAETADLWRLKGVDCSGLLYQATNGFTPRNTSELVGYGSPVPIAGKDIDQIAKEVEPLDLIVWSGHVIIVLDRERTIESRLDCGGTGGGVVVRPLRQVLAGIMKARTAVNDYAEATKPGKKGFVIRRWYQS</sequence>
<evidence type="ECO:0000256" key="1">
    <source>
        <dbReference type="SAM" id="SignalP"/>
    </source>
</evidence>
<dbReference type="EMBL" id="CP001390">
    <property type="protein sequence ID" value="ACM19318.1"/>
    <property type="molecule type" value="Genomic_DNA"/>
</dbReference>
<proteinExistence type="predicted"/>
<dbReference type="KEGG" id="geo:Geob_0956"/>
<gene>
    <name evidence="2" type="ordered locus">Geob_0956</name>
</gene>
<dbReference type="RefSeq" id="WP_012646047.1">
    <property type="nucleotide sequence ID" value="NC_011979.1"/>
</dbReference>
<accession>B9M2D9</accession>
<dbReference type="OrthoDB" id="9815778at2"/>
<keyword evidence="1" id="KW-0732">Signal</keyword>
<dbReference type="Gene3D" id="3.90.1720.10">
    <property type="entry name" value="endopeptidase domain like (from Nostoc punctiforme)"/>
    <property type="match status" value="1"/>
</dbReference>
<name>B9M2D9_GEODF</name>